<gene>
    <name evidence="3 5" type="ORF">BDZ99DRAFT_478784</name>
</gene>
<evidence type="ECO:0000313" key="3">
    <source>
        <dbReference type="EMBL" id="KAF2807282.1"/>
    </source>
</evidence>
<dbReference type="InterPro" id="IPR057678">
    <property type="entry name" value="DUF7918"/>
</dbReference>
<proteinExistence type="predicted"/>
<feature type="domain" description="DUF7918" evidence="2">
    <location>
        <begin position="73"/>
        <end position="307"/>
    </location>
</feature>
<dbReference type="Pfam" id="PF25534">
    <property type="entry name" value="DUF7918"/>
    <property type="match status" value="1"/>
</dbReference>
<protein>
    <recommendedName>
        <fullName evidence="2">DUF7918 domain-containing protein</fullName>
    </recommendedName>
</protein>
<name>A0A6A6YEM6_9PEZI</name>
<feature type="compositionally biased region" description="Polar residues" evidence="1">
    <location>
        <begin position="457"/>
        <end position="476"/>
    </location>
</feature>
<reference evidence="5" key="3">
    <citation type="submission" date="2025-04" db="UniProtKB">
        <authorList>
            <consortium name="RefSeq"/>
        </authorList>
    </citation>
    <scope>IDENTIFICATION</scope>
    <source>
        <strain evidence="5">CBS 304.34</strain>
    </source>
</reference>
<organism evidence="3">
    <name type="scientific">Mytilinidion resinicola</name>
    <dbReference type="NCBI Taxonomy" id="574789"/>
    <lineage>
        <taxon>Eukaryota</taxon>
        <taxon>Fungi</taxon>
        <taxon>Dikarya</taxon>
        <taxon>Ascomycota</taxon>
        <taxon>Pezizomycotina</taxon>
        <taxon>Dothideomycetes</taxon>
        <taxon>Pleosporomycetidae</taxon>
        <taxon>Mytilinidiales</taxon>
        <taxon>Mytilinidiaceae</taxon>
        <taxon>Mytilinidion</taxon>
    </lineage>
</organism>
<feature type="compositionally biased region" description="Basic and acidic residues" evidence="1">
    <location>
        <begin position="346"/>
        <end position="360"/>
    </location>
</feature>
<dbReference type="RefSeq" id="XP_033574246.1">
    <property type="nucleotide sequence ID" value="XM_033722189.1"/>
</dbReference>
<dbReference type="EMBL" id="MU003705">
    <property type="protein sequence ID" value="KAF2807282.1"/>
    <property type="molecule type" value="Genomic_DNA"/>
</dbReference>
<sequence>MPRNISCVFANFLPPLGHPSCRGYYQSFPVSGTKERICRGYAAAAVTLLPYRTILLSEPQGKMPNGQYCVQIVDSTNTALPEYEHDPPDGYTTRGGSKKKMDRVWNGYGRIASTEGQQFGILIAVPEGIFRQTATGAMVSIRLDSSDTGEYWTLQDTRFVSKEQWEPKRGGHNGVKYVTIMESVVKTGPDVFEPVRTARKLTTREEAEQLSTVGNIVVEMQLGKMVPGESMRYFGRSRRTQAPWSIAADRTMTSTKNWQDEGLQHCVRLISLGECNAPEMLDDQSFRPLNGENGGTYTFNFVFRPQAIADKEGWRLKDGDRELPGIPFPRITPANQEPPGHAGPVADREDPSIRNREPKSRKPRTPRQPTFALRNQNQDEDGDDDSMNLEPEKSQSQKSKKRKAASAPTRTSKRILDRAAAHAVADRQDAPVSASDAMADDEIPRDDLQSVAAFPVDSNQVMPSQPAGNGTASGSANLAPLTTEASERPQVPSPPRGRDEEASHHSRHGPDLAGRVQNDRDSDIESIAESMAAQSIAEDVTLEQRVREWSKKVPIADARKIAQLEVEKERCVERQAFLKAKQAGLAARQAGLEAQYLEKRAQRKGNDLKRLLAELN</sequence>
<feature type="compositionally biased region" description="Acidic residues" evidence="1">
    <location>
        <begin position="378"/>
        <end position="387"/>
    </location>
</feature>
<dbReference type="Proteomes" id="UP000504636">
    <property type="component" value="Unplaced"/>
</dbReference>
<evidence type="ECO:0000313" key="4">
    <source>
        <dbReference type="Proteomes" id="UP000504636"/>
    </source>
</evidence>
<keyword evidence="4" id="KW-1185">Reference proteome</keyword>
<feature type="region of interest" description="Disordered" evidence="1">
    <location>
        <begin position="314"/>
        <end position="523"/>
    </location>
</feature>
<reference evidence="5" key="2">
    <citation type="submission" date="2020-04" db="EMBL/GenBank/DDBJ databases">
        <authorList>
            <consortium name="NCBI Genome Project"/>
        </authorList>
    </citation>
    <scope>NUCLEOTIDE SEQUENCE</scope>
    <source>
        <strain evidence="5">CBS 304.34</strain>
    </source>
</reference>
<evidence type="ECO:0000256" key="1">
    <source>
        <dbReference type="SAM" id="MobiDB-lite"/>
    </source>
</evidence>
<feature type="compositionally biased region" description="Basic and acidic residues" evidence="1">
    <location>
        <begin position="314"/>
        <end position="323"/>
    </location>
</feature>
<feature type="compositionally biased region" description="Basic and acidic residues" evidence="1">
    <location>
        <begin position="414"/>
        <end position="429"/>
    </location>
</feature>
<accession>A0A6A6YEM6</accession>
<dbReference type="OrthoDB" id="10499731at2759"/>
<evidence type="ECO:0000259" key="2">
    <source>
        <dbReference type="Pfam" id="PF25534"/>
    </source>
</evidence>
<feature type="compositionally biased region" description="Basic and acidic residues" evidence="1">
    <location>
        <begin position="496"/>
        <end position="510"/>
    </location>
</feature>
<evidence type="ECO:0000313" key="5">
    <source>
        <dbReference type="RefSeq" id="XP_033574246.1"/>
    </source>
</evidence>
<dbReference type="AlphaFoldDB" id="A0A6A6YEM6"/>
<reference evidence="3 5" key="1">
    <citation type="journal article" date="2020" name="Stud. Mycol.">
        <title>101 Dothideomycetes genomes: a test case for predicting lifestyles and emergence of pathogens.</title>
        <authorList>
            <person name="Haridas S."/>
            <person name="Albert R."/>
            <person name="Binder M."/>
            <person name="Bloem J."/>
            <person name="Labutti K."/>
            <person name="Salamov A."/>
            <person name="Andreopoulos B."/>
            <person name="Baker S."/>
            <person name="Barry K."/>
            <person name="Bills G."/>
            <person name="Bluhm B."/>
            <person name="Cannon C."/>
            <person name="Castanera R."/>
            <person name="Culley D."/>
            <person name="Daum C."/>
            <person name="Ezra D."/>
            <person name="Gonzalez J."/>
            <person name="Henrissat B."/>
            <person name="Kuo A."/>
            <person name="Liang C."/>
            <person name="Lipzen A."/>
            <person name="Lutzoni F."/>
            <person name="Magnuson J."/>
            <person name="Mondo S."/>
            <person name="Nolan M."/>
            <person name="Ohm R."/>
            <person name="Pangilinan J."/>
            <person name="Park H.-J."/>
            <person name="Ramirez L."/>
            <person name="Alfaro M."/>
            <person name="Sun H."/>
            <person name="Tritt A."/>
            <person name="Yoshinaga Y."/>
            <person name="Zwiers L.-H."/>
            <person name="Turgeon B."/>
            <person name="Goodwin S."/>
            <person name="Spatafora J."/>
            <person name="Crous P."/>
            <person name="Grigoriev I."/>
        </authorList>
    </citation>
    <scope>NUCLEOTIDE SEQUENCE</scope>
    <source>
        <strain evidence="3 5">CBS 304.34</strain>
    </source>
</reference>
<dbReference type="GeneID" id="54463082"/>